<dbReference type="EMBL" id="BAAAGX010000006">
    <property type="protein sequence ID" value="GAA0231587.1"/>
    <property type="molecule type" value="Genomic_DNA"/>
</dbReference>
<dbReference type="RefSeq" id="WP_344648091.1">
    <property type="nucleotide sequence ID" value="NZ_BAAAGX010000006.1"/>
</dbReference>
<keyword evidence="3" id="KW-1185">Reference proteome</keyword>
<sequence>MLDAAGLPAGSRVLDVGAGTGPLVVAAAERGLEVVGVDNAPLTTTYLRGRLADHPRASADLADANALPYELPPADDFLLEFAPFVVTTPMYRAMSPLERAQLDSALADGVRRIESGQDPRPAFEANVAWASA</sequence>
<dbReference type="Pfam" id="PF13649">
    <property type="entry name" value="Methyltransf_25"/>
    <property type="match status" value="1"/>
</dbReference>
<feature type="domain" description="Methyltransferase" evidence="1">
    <location>
        <begin position="13"/>
        <end position="78"/>
    </location>
</feature>
<organism evidence="2 3">
    <name type="scientific">Cryptosporangium japonicum</name>
    <dbReference type="NCBI Taxonomy" id="80872"/>
    <lineage>
        <taxon>Bacteria</taxon>
        <taxon>Bacillati</taxon>
        <taxon>Actinomycetota</taxon>
        <taxon>Actinomycetes</taxon>
        <taxon>Cryptosporangiales</taxon>
        <taxon>Cryptosporangiaceae</taxon>
        <taxon>Cryptosporangium</taxon>
    </lineage>
</organism>
<evidence type="ECO:0000313" key="2">
    <source>
        <dbReference type="EMBL" id="GAA0231587.1"/>
    </source>
</evidence>
<protein>
    <recommendedName>
        <fullName evidence="1">Methyltransferase domain-containing protein</fullName>
    </recommendedName>
</protein>
<dbReference type="CDD" id="cd02440">
    <property type="entry name" value="AdoMet_MTases"/>
    <property type="match status" value="1"/>
</dbReference>
<gene>
    <name evidence="2" type="ORF">GCM10009539_16250</name>
</gene>
<dbReference type="Proteomes" id="UP001500967">
    <property type="component" value="Unassembled WGS sequence"/>
</dbReference>
<dbReference type="SUPFAM" id="SSF53335">
    <property type="entry name" value="S-adenosyl-L-methionine-dependent methyltransferases"/>
    <property type="match status" value="1"/>
</dbReference>
<evidence type="ECO:0000259" key="1">
    <source>
        <dbReference type="Pfam" id="PF13649"/>
    </source>
</evidence>
<dbReference type="InterPro" id="IPR029063">
    <property type="entry name" value="SAM-dependent_MTases_sf"/>
</dbReference>
<name>A0ABN0TVW7_9ACTN</name>
<comment type="caution">
    <text evidence="2">The sequence shown here is derived from an EMBL/GenBank/DDBJ whole genome shotgun (WGS) entry which is preliminary data.</text>
</comment>
<proteinExistence type="predicted"/>
<dbReference type="InterPro" id="IPR041698">
    <property type="entry name" value="Methyltransf_25"/>
</dbReference>
<reference evidence="2 3" key="1">
    <citation type="journal article" date="2019" name="Int. J. Syst. Evol. Microbiol.">
        <title>The Global Catalogue of Microorganisms (GCM) 10K type strain sequencing project: providing services to taxonomists for standard genome sequencing and annotation.</title>
        <authorList>
            <consortium name="The Broad Institute Genomics Platform"/>
            <consortium name="The Broad Institute Genome Sequencing Center for Infectious Disease"/>
            <person name="Wu L."/>
            <person name="Ma J."/>
        </authorList>
    </citation>
    <scope>NUCLEOTIDE SEQUENCE [LARGE SCALE GENOMIC DNA]</scope>
    <source>
        <strain evidence="2 3">JCM 10425</strain>
    </source>
</reference>
<dbReference type="Gene3D" id="3.40.50.150">
    <property type="entry name" value="Vaccinia Virus protein VP39"/>
    <property type="match status" value="1"/>
</dbReference>
<evidence type="ECO:0000313" key="3">
    <source>
        <dbReference type="Proteomes" id="UP001500967"/>
    </source>
</evidence>
<accession>A0ABN0TVW7</accession>